<dbReference type="GO" id="GO:0015159">
    <property type="term" value="F:polysaccharide transmembrane transporter activity"/>
    <property type="evidence" value="ECO:0007669"/>
    <property type="project" value="InterPro"/>
</dbReference>
<gene>
    <name evidence="3" type="ORF">G3572_10345</name>
</gene>
<accession>A0A6B3RRJ8</accession>
<dbReference type="InterPro" id="IPR003715">
    <property type="entry name" value="Poly_export_N"/>
</dbReference>
<evidence type="ECO:0000256" key="1">
    <source>
        <dbReference type="ARBA" id="ARBA00022729"/>
    </source>
</evidence>
<dbReference type="AlphaFoldDB" id="A0A6B3RRJ8"/>
<dbReference type="Proteomes" id="UP000481421">
    <property type="component" value="Unassembled WGS sequence"/>
</dbReference>
<protein>
    <submittedName>
        <fullName evidence="3">Polysaccharide export protein</fullName>
    </submittedName>
</protein>
<evidence type="ECO:0000313" key="4">
    <source>
        <dbReference type="Proteomes" id="UP000481421"/>
    </source>
</evidence>
<dbReference type="Gene3D" id="3.10.560.10">
    <property type="entry name" value="Outer membrane lipoprotein wza domain like"/>
    <property type="match status" value="2"/>
</dbReference>
<dbReference type="Gene3D" id="3.30.1950.10">
    <property type="entry name" value="wza like domain"/>
    <property type="match status" value="1"/>
</dbReference>
<name>A0A6B3RRJ8_9RHOB</name>
<dbReference type="InterPro" id="IPR049712">
    <property type="entry name" value="Poly_export"/>
</dbReference>
<sequence>MKDPEAAAFSVVPVTRQNVDALRKWPSTGGVAGYRWLEARQGPVSSVIRPGDRISLMIWDSQENSLLASGAQKAVQMADLTVSPSGAIFVPYLDDVVINGQTPDQARRQIQEALAPIIPSAQVQLSMEPGRQNSVDLVSGVARPGTYPLPDRNYTILSLIAHGGGIDSRLRNPLVRLIRGGERYEISAERLLSNPSLNAVLRGDDKVLVEEDRRYFTALGATGQQSLIYFEKDEITALETLSMIGGLEASRADPKGVLILREYPSSALRADGSGPSREQVVFTFDLTTAEGLFAARSFQINPKDTVLVTEASLVSTRSVLGLVGTLLGLANTVSSN</sequence>
<dbReference type="PANTHER" id="PTHR33619:SF3">
    <property type="entry name" value="POLYSACCHARIDE EXPORT PROTEIN GFCE-RELATED"/>
    <property type="match status" value="1"/>
</dbReference>
<evidence type="ECO:0000313" key="3">
    <source>
        <dbReference type="EMBL" id="NEX46605.1"/>
    </source>
</evidence>
<organism evidence="3 4">
    <name type="scientific">Pseudotabrizicola algicola</name>
    <dbReference type="NCBI Taxonomy" id="2709381"/>
    <lineage>
        <taxon>Bacteria</taxon>
        <taxon>Pseudomonadati</taxon>
        <taxon>Pseudomonadota</taxon>
        <taxon>Alphaproteobacteria</taxon>
        <taxon>Rhodobacterales</taxon>
        <taxon>Paracoccaceae</taxon>
        <taxon>Pseudotabrizicola</taxon>
    </lineage>
</organism>
<keyword evidence="4" id="KW-1185">Reference proteome</keyword>
<comment type="caution">
    <text evidence="3">The sequence shown here is derived from an EMBL/GenBank/DDBJ whole genome shotgun (WGS) entry which is preliminary data.</text>
</comment>
<dbReference type="Pfam" id="PF02563">
    <property type="entry name" value="Poly_export"/>
    <property type="match status" value="1"/>
</dbReference>
<feature type="domain" description="Polysaccharide export protein N-terminal" evidence="2">
    <location>
        <begin position="46"/>
        <end position="127"/>
    </location>
</feature>
<keyword evidence="1" id="KW-0732">Signal</keyword>
<dbReference type="PANTHER" id="PTHR33619">
    <property type="entry name" value="POLYSACCHARIDE EXPORT PROTEIN GFCE-RELATED"/>
    <property type="match status" value="1"/>
</dbReference>
<dbReference type="EMBL" id="JAAIKE010000003">
    <property type="protein sequence ID" value="NEX46605.1"/>
    <property type="molecule type" value="Genomic_DNA"/>
</dbReference>
<reference evidence="3 4" key="1">
    <citation type="submission" date="2020-02" db="EMBL/GenBank/DDBJ databases">
        <title>Rhodobacter algicola sp. nov., isolated from microalga culture.</title>
        <authorList>
            <person name="Park C.-Y."/>
        </authorList>
    </citation>
    <scope>NUCLEOTIDE SEQUENCE [LARGE SCALE GENOMIC DNA]</scope>
    <source>
        <strain evidence="3 4">ETT8</strain>
    </source>
</reference>
<proteinExistence type="predicted"/>
<evidence type="ECO:0000259" key="2">
    <source>
        <dbReference type="Pfam" id="PF02563"/>
    </source>
</evidence>